<comment type="subunit">
    <text evidence="2 4">Heterohexamer of two PFD-alpha type and four PFD-beta type subunits.</text>
</comment>
<organism evidence="6 7">
    <name type="scientific">Argiope bruennichi</name>
    <name type="common">Wasp spider</name>
    <name type="synonym">Aranea bruennichi</name>
    <dbReference type="NCBI Taxonomy" id="94029"/>
    <lineage>
        <taxon>Eukaryota</taxon>
        <taxon>Metazoa</taxon>
        <taxon>Ecdysozoa</taxon>
        <taxon>Arthropoda</taxon>
        <taxon>Chelicerata</taxon>
        <taxon>Arachnida</taxon>
        <taxon>Araneae</taxon>
        <taxon>Araneomorphae</taxon>
        <taxon>Entelegynae</taxon>
        <taxon>Araneoidea</taxon>
        <taxon>Araneidae</taxon>
        <taxon>Argiope</taxon>
    </lineage>
</organism>
<evidence type="ECO:0000313" key="7">
    <source>
        <dbReference type="Proteomes" id="UP000807504"/>
    </source>
</evidence>
<comment type="similarity">
    <text evidence="1 4">Belongs to the prefoldin subunit beta family.</text>
</comment>
<comment type="function">
    <text evidence="4">Binds specifically to cytosolic chaperonin (c-CPN) and transfers target proteins to it. Binds to nascent polypeptide chain and promotes folding in an environment in which there are many competing pathways for nonnative proteins.</text>
</comment>
<dbReference type="InterPro" id="IPR009053">
    <property type="entry name" value="Prefoldin"/>
</dbReference>
<dbReference type="GO" id="GO:0005737">
    <property type="term" value="C:cytoplasm"/>
    <property type="evidence" value="ECO:0007669"/>
    <property type="project" value="TreeGrafter"/>
</dbReference>
<dbReference type="Pfam" id="PF01920">
    <property type="entry name" value="Prefoldin_2"/>
    <property type="match status" value="1"/>
</dbReference>
<proteinExistence type="inferred from homology"/>
<dbReference type="GO" id="GO:0006457">
    <property type="term" value="P:protein folding"/>
    <property type="evidence" value="ECO:0007669"/>
    <property type="project" value="UniProtKB-UniRule"/>
</dbReference>
<dbReference type="PANTHER" id="PTHR21100:SF9">
    <property type="entry name" value="PREFOLDIN SUBUNIT 4"/>
    <property type="match status" value="1"/>
</dbReference>
<dbReference type="CDD" id="cd23165">
    <property type="entry name" value="Prefoldin_4"/>
    <property type="match status" value="1"/>
</dbReference>
<dbReference type="PIRSF" id="PIRSF016477">
    <property type="entry name" value="Prefoldin_subunit_4"/>
    <property type="match status" value="1"/>
</dbReference>
<dbReference type="GO" id="GO:0051082">
    <property type="term" value="F:unfolded protein binding"/>
    <property type="evidence" value="ECO:0007669"/>
    <property type="project" value="InterPro"/>
</dbReference>
<evidence type="ECO:0000256" key="4">
    <source>
        <dbReference type="PIRNR" id="PIRNR016477"/>
    </source>
</evidence>
<sequence length="133" mass="15496">MTSKTENEMHVSFEDQQKINKFARHNARLDDIIEELKSKENELQALEDAEADLMLSMDKDKVPYPFYKCVLSCDVFAFISIDEAQQMLDEKKENVNLEAKALRDQQESIKQMMSDLKVQLYAKFGNNINLEPE</sequence>
<evidence type="ECO:0000256" key="1">
    <source>
        <dbReference type="ARBA" id="ARBA00008045"/>
    </source>
</evidence>
<keyword evidence="5" id="KW-0175">Coiled coil</keyword>
<dbReference type="EMBL" id="JABXBU010000015">
    <property type="protein sequence ID" value="KAF8787112.1"/>
    <property type="molecule type" value="Genomic_DNA"/>
</dbReference>
<dbReference type="Gene3D" id="1.10.287.370">
    <property type="match status" value="1"/>
</dbReference>
<dbReference type="AlphaFoldDB" id="A0A8T0F9P7"/>
<evidence type="ECO:0000313" key="6">
    <source>
        <dbReference type="EMBL" id="KAF8787112.1"/>
    </source>
</evidence>
<dbReference type="GO" id="GO:0016272">
    <property type="term" value="C:prefoldin complex"/>
    <property type="evidence" value="ECO:0007669"/>
    <property type="project" value="UniProtKB-UniRule"/>
</dbReference>
<feature type="coiled-coil region" evidence="5">
    <location>
        <begin position="22"/>
        <end position="56"/>
    </location>
</feature>
<dbReference type="Proteomes" id="UP000807504">
    <property type="component" value="Unassembled WGS sequence"/>
</dbReference>
<dbReference type="InterPro" id="IPR016661">
    <property type="entry name" value="PFDN4"/>
</dbReference>
<evidence type="ECO:0000256" key="3">
    <source>
        <dbReference type="ARBA" id="ARBA00023186"/>
    </source>
</evidence>
<comment type="caution">
    <text evidence="6">The sequence shown here is derived from an EMBL/GenBank/DDBJ whole genome shotgun (WGS) entry which is preliminary data.</text>
</comment>
<reference evidence="6" key="2">
    <citation type="submission" date="2020-06" db="EMBL/GenBank/DDBJ databases">
        <authorList>
            <person name="Sheffer M."/>
        </authorList>
    </citation>
    <scope>NUCLEOTIDE SEQUENCE</scope>
</reference>
<dbReference type="SUPFAM" id="SSF46579">
    <property type="entry name" value="Prefoldin"/>
    <property type="match status" value="1"/>
</dbReference>
<gene>
    <name evidence="6" type="ORF">HNY73_008740</name>
</gene>
<evidence type="ECO:0000256" key="5">
    <source>
        <dbReference type="SAM" id="Coils"/>
    </source>
</evidence>
<name>A0A8T0F9P7_ARGBR</name>
<dbReference type="InterPro" id="IPR002777">
    <property type="entry name" value="PFD_beta-like"/>
</dbReference>
<keyword evidence="7" id="KW-1185">Reference proteome</keyword>
<evidence type="ECO:0000256" key="2">
    <source>
        <dbReference type="ARBA" id="ARBA00011695"/>
    </source>
</evidence>
<keyword evidence="3 4" id="KW-0143">Chaperone</keyword>
<dbReference type="PANTHER" id="PTHR21100">
    <property type="entry name" value="PREFOLDIN SUBUNIT 4"/>
    <property type="match status" value="1"/>
</dbReference>
<accession>A0A8T0F9P7</accession>
<protein>
    <recommendedName>
        <fullName evidence="4">Prefoldin subunit 4</fullName>
    </recommendedName>
</protein>
<reference evidence="6" key="1">
    <citation type="journal article" date="2020" name="bioRxiv">
        <title>Chromosome-level reference genome of the European wasp spider Argiope bruennichi: a resource for studies on range expansion and evolutionary adaptation.</title>
        <authorList>
            <person name="Sheffer M.M."/>
            <person name="Hoppe A."/>
            <person name="Krehenwinkel H."/>
            <person name="Uhl G."/>
            <person name="Kuss A.W."/>
            <person name="Jensen L."/>
            <person name="Jensen C."/>
            <person name="Gillespie R.G."/>
            <person name="Hoff K.J."/>
            <person name="Prost S."/>
        </authorList>
    </citation>
    <scope>NUCLEOTIDE SEQUENCE</scope>
</reference>
<feature type="coiled-coil region" evidence="5">
    <location>
        <begin position="81"/>
        <end position="119"/>
    </location>
</feature>